<dbReference type="Pfam" id="PF13589">
    <property type="entry name" value="HATPase_c_3"/>
    <property type="match status" value="1"/>
</dbReference>
<keyword evidence="2" id="KW-1185">Reference proteome</keyword>
<organism evidence="1 2">
    <name type="scientific">Ralstonia nicotianae (strain ATCC BAA-1114 / GMI1000)</name>
    <name type="common">Ralstonia solanacearum</name>
    <dbReference type="NCBI Taxonomy" id="267608"/>
    <lineage>
        <taxon>Bacteria</taxon>
        <taxon>Pseudomonadati</taxon>
        <taxon>Pseudomonadota</taxon>
        <taxon>Betaproteobacteria</taxon>
        <taxon>Burkholderiales</taxon>
        <taxon>Burkholderiaceae</taxon>
        <taxon>Ralstonia</taxon>
        <taxon>Ralstonia solanacearum species complex</taxon>
    </lineage>
</organism>
<dbReference type="STRING" id="267608.RSc3436"/>
<evidence type="ECO:0008006" key="3">
    <source>
        <dbReference type="Google" id="ProtNLM"/>
    </source>
</evidence>
<dbReference type="EnsemblBacteria" id="CAD16933">
    <property type="protein sequence ID" value="CAD16933"/>
    <property type="gene ID" value="RSc3436"/>
</dbReference>
<reference evidence="1 2" key="1">
    <citation type="journal article" date="2002" name="Nature">
        <title>Genome sequence of the plant pathogen Ralstonia solanacearum.</title>
        <authorList>
            <person name="Salanoubat M."/>
            <person name="Genin S."/>
            <person name="Artiguenave F."/>
            <person name="Gouzy J."/>
            <person name="Mangenot S."/>
            <person name="Arlat M."/>
            <person name="Billault A."/>
            <person name="Brottier P."/>
            <person name="Camus J.C."/>
            <person name="Cattolico L."/>
            <person name="Chandler M."/>
            <person name="Choisne N."/>
            <person name="Claudel-Renard C."/>
            <person name="Cunnac S."/>
            <person name="Demange N."/>
            <person name="Gaspin C."/>
            <person name="Lavie M."/>
            <person name="Moisan A."/>
            <person name="Robert C."/>
            <person name="Saurin W."/>
            <person name="Schiex T."/>
            <person name="Siguier P."/>
            <person name="Thebault P."/>
            <person name="Whalen M."/>
            <person name="Wincker P."/>
            <person name="Levy M."/>
            <person name="Weissenbach J."/>
            <person name="Boucher C.A."/>
        </authorList>
    </citation>
    <scope>NUCLEOTIDE SEQUENCE [LARGE SCALE GENOMIC DNA]</scope>
    <source>
        <strain evidence="2">ATCC BAA-1114 / GMI1000</strain>
    </source>
</reference>
<proteinExistence type="predicted"/>
<dbReference type="HOGENOM" id="CLU_431399_0_0_4"/>
<evidence type="ECO:0000313" key="2">
    <source>
        <dbReference type="Proteomes" id="UP000001436"/>
    </source>
</evidence>
<dbReference type="InterPro" id="IPR036890">
    <property type="entry name" value="HATPase_C_sf"/>
</dbReference>
<dbReference type="Proteomes" id="UP000001436">
    <property type="component" value="Chromosome"/>
</dbReference>
<dbReference type="KEGG" id="rso:RSc3436"/>
<dbReference type="RefSeq" id="WP_011003315.1">
    <property type="nucleotide sequence ID" value="NC_003295.1"/>
</dbReference>
<evidence type="ECO:0000313" key="1">
    <source>
        <dbReference type="EMBL" id="CAD16933.1"/>
    </source>
</evidence>
<dbReference type="SUPFAM" id="SSF55874">
    <property type="entry name" value="ATPase domain of HSP90 chaperone/DNA topoisomerase II/histidine kinase"/>
    <property type="match status" value="1"/>
</dbReference>
<dbReference type="EMBL" id="AL646052">
    <property type="protein sequence ID" value="CAD16933.1"/>
    <property type="molecule type" value="Genomic_DNA"/>
</dbReference>
<accession>Q8XTW0</accession>
<dbReference type="Gene3D" id="3.30.565.10">
    <property type="entry name" value="Histidine kinase-like ATPase, C-terminal domain"/>
    <property type="match status" value="1"/>
</dbReference>
<protein>
    <recommendedName>
        <fullName evidence="3">ATP-binding protein</fullName>
    </recommendedName>
</protein>
<sequence>MNTETINGREDLSTEDSAVALARKIRALTEGNSVTQRLSVDDRVLARVTDGIYRQPASALRELISNAYDADATSVVIQTDAPRFERIIIRDNGNGMTPEVLADLVCHIGGSSKRTKKGTRLGTARIDDASRSPAGRKLIGKIGIGLFAVAQLTQHFQIITKRKGDNFRTSAVVVLKTYTEEKLLLSDDESIQFDPGDVTIVTEPATELDAHGTEIILMNVRKATKDLLCSLDRWSALDEQAQQSDEDKDLSDGLLGAVTKPLYHIGRVKEENRNEYHEHPCLPWLETDSPHARFEKIYKAITDSVGRMIGNPTLTSVFDGYLSMLWDLAVACPVPYLSEHPFSLNNQSGIGLYKLSNEKRVPAKEISVPGDSSIATFLEMESCTADPLGGFALMIDGVSLLHPIVLSRELHKKEERENLTPLLFAGKCISPFSKIESTLGGGALEFEAYFYWNNLIVPKENNGILIRINGASGTLFDESFLDYRISELTRLRQITAEVYVTKGLDPALNIDRESFNTSHPHYQYIRDWVHRALRQVTNRLKAINKALLDVSRQTKIGQQVDRLTNYVQDVWELQRGKTESPPSVLVVPDGKTSDFDADTQRRRGVIVIDQVAVSSVLPKQLGVKTVVLDAKIRALITVLSAYGLLEGMPASRVQSLVRDVSAVFEGE</sequence>
<dbReference type="eggNOG" id="COG0323">
    <property type="taxonomic scope" value="Bacteria"/>
</dbReference>
<name>Q8XTW0_RALN1</name>
<gene>
    <name evidence="1" type="ordered locus">RSc3436</name>
</gene>
<dbReference type="AlphaFoldDB" id="Q8XTW0"/>